<dbReference type="OrthoDB" id="210564at2"/>
<keyword evidence="4" id="KW-1185">Reference proteome</keyword>
<keyword evidence="1" id="KW-0472">Membrane</keyword>
<evidence type="ECO:0000259" key="2">
    <source>
        <dbReference type="Pfam" id="PF07786"/>
    </source>
</evidence>
<feature type="transmembrane region" description="Helical" evidence="1">
    <location>
        <begin position="332"/>
        <end position="358"/>
    </location>
</feature>
<dbReference type="Proteomes" id="UP000001887">
    <property type="component" value="Chromosome"/>
</dbReference>
<dbReference type="STRING" id="530564.Psta_1240"/>
<keyword evidence="1" id="KW-0812">Transmembrane</keyword>
<dbReference type="InterPro" id="IPR012429">
    <property type="entry name" value="HGSNAT_cat"/>
</dbReference>
<dbReference type="eggNOG" id="COG3503">
    <property type="taxonomic scope" value="Bacteria"/>
</dbReference>
<gene>
    <name evidence="3" type="ordered locus">Psta_1240</name>
</gene>
<dbReference type="PANTHER" id="PTHR40407:SF1">
    <property type="entry name" value="HEPARAN-ALPHA-GLUCOSAMINIDE N-ACETYLTRANSFERASE CATALYTIC DOMAIN-CONTAINING PROTEIN"/>
    <property type="match status" value="1"/>
</dbReference>
<accession>D2QW43</accession>
<feature type="transmembrane region" description="Helical" evidence="1">
    <location>
        <begin position="300"/>
        <end position="320"/>
    </location>
</feature>
<sequence length="378" mass="42235">MRYPSIDLMRTIAIFIMVVVHFGENLSGVTVPVAGMGAPQFIFLSGVSYFLWSRGRKARGTSESELSKISVRRGLFVFCVGIAFNVFVWLPEDTFNWDVLTFIGSALLVLGVVRHLPSAILLAMAITAALVSPVLREIVAYEEYWPNKYYEYDFVLSEVVTGYFVAGYFPIFPWIALSLIGYVAARYLLEEPSAEEFRAQEPGTEEPVPSIGPIVGIGAVLLATSIGLQLIGRWGGDAIAAQPVAAKLLNGWRMFPPSLAYMLGMLGATLLLFATMHQWLDRSPARIERWKSLLKVCQTFSQYSFTIYIVHHVAHLYPLWIYGALYGEETTIFWGNALPLSASLTLAALFLVVTFWLLRQLGEKRSFGIESAMRWLCD</sequence>
<feature type="transmembrane region" description="Helical" evidence="1">
    <location>
        <begin position="29"/>
        <end position="52"/>
    </location>
</feature>
<reference evidence="3 4" key="1">
    <citation type="journal article" date="2009" name="Stand. Genomic Sci.">
        <title>Complete genome sequence of Pirellula staleyi type strain (ATCC 27377).</title>
        <authorList>
            <person name="Clum A."/>
            <person name="Tindall B.J."/>
            <person name="Sikorski J."/>
            <person name="Ivanova N."/>
            <person name="Mavrommatis K."/>
            <person name="Lucas S."/>
            <person name="Glavina del Rio T."/>
            <person name="Nolan M."/>
            <person name="Chen F."/>
            <person name="Tice H."/>
            <person name="Pitluck S."/>
            <person name="Cheng J.F."/>
            <person name="Chertkov O."/>
            <person name="Brettin T."/>
            <person name="Han C."/>
            <person name="Detter J.C."/>
            <person name="Kuske C."/>
            <person name="Bruce D."/>
            <person name="Goodwin L."/>
            <person name="Ovchinikova G."/>
            <person name="Pati A."/>
            <person name="Mikhailova N."/>
            <person name="Chen A."/>
            <person name="Palaniappan K."/>
            <person name="Land M."/>
            <person name="Hauser L."/>
            <person name="Chang Y.J."/>
            <person name="Jeffries C.D."/>
            <person name="Chain P."/>
            <person name="Rohde M."/>
            <person name="Goker M."/>
            <person name="Bristow J."/>
            <person name="Eisen J.A."/>
            <person name="Markowitz V."/>
            <person name="Hugenholtz P."/>
            <person name="Kyrpides N.C."/>
            <person name="Klenk H.P."/>
            <person name="Lapidus A."/>
        </authorList>
    </citation>
    <scope>NUCLEOTIDE SEQUENCE [LARGE SCALE GENOMIC DNA]</scope>
    <source>
        <strain evidence="4">ATCC 27377 / DSM 6068 / ICPB 4128</strain>
    </source>
</reference>
<feature type="transmembrane region" description="Helical" evidence="1">
    <location>
        <begin position="7"/>
        <end position="23"/>
    </location>
</feature>
<dbReference type="KEGG" id="psl:Psta_1240"/>
<evidence type="ECO:0000313" key="3">
    <source>
        <dbReference type="EMBL" id="ADB15918.1"/>
    </source>
</evidence>
<dbReference type="AlphaFoldDB" id="D2QW43"/>
<evidence type="ECO:0000256" key="1">
    <source>
        <dbReference type="SAM" id="Phobius"/>
    </source>
</evidence>
<organism evidence="3 4">
    <name type="scientific">Pirellula staleyi (strain ATCC 27377 / DSM 6068 / ICPB 4128)</name>
    <name type="common">Pirella staleyi</name>
    <dbReference type="NCBI Taxonomy" id="530564"/>
    <lineage>
        <taxon>Bacteria</taxon>
        <taxon>Pseudomonadati</taxon>
        <taxon>Planctomycetota</taxon>
        <taxon>Planctomycetia</taxon>
        <taxon>Pirellulales</taxon>
        <taxon>Pirellulaceae</taxon>
        <taxon>Pirellula</taxon>
    </lineage>
</organism>
<feature type="transmembrane region" description="Helical" evidence="1">
    <location>
        <begin position="73"/>
        <end position="90"/>
    </location>
</feature>
<name>D2QW43_PIRSD</name>
<protein>
    <recommendedName>
        <fullName evidence="2">Heparan-alpha-glucosaminide N-acetyltransferase catalytic domain-containing protein</fullName>
    </recommendedName>
</protein>
<evidence type="ECO:0000313" key="4">
    <source>
        <dbReference type="Proteomes" id="UP000001887"/>
    </source>
</evidence>
<dbReference type="PANTHER" id="PTHR40407">
    <property type="entry name" value="MEMBRANE PROTEIN-LIKE PROTEIN"/>
    <property type="match status" value="1"/>
</dbReference>
<proteinExistence type="predicted"/>
<feature type="transmembrane region" description="Helical" evidence="1">
    <location>
        <begin position="259"/>
        <end position="280"/>
    </location>
</feature>
<feature type="transmembrane region" description="Helical" evidence="1">
    <location>
        <begin position="210"/>
        <end position="231"/>
    </location>
</feature>
<dbReference type="Pfam" id="PF07786">
    <property type="entry name" value="HGSNAT_cat"/>
    <property type="match status" value="1"/>
</dbReference>
<feature type="transmembrane region" description="Helical" evidence="1">
    <location>
        <begin position="161"/>
        <end position="189"/>
    </location>
</feature>
<keyword evidence="1" id="KW-1133">Transmembrane helix</keyword>
<feature type="transmembrane region" description="Helical" evidence="1">
    <location>
        <begin position="120"/>
        <end position="141"/>
    </location>
</feature>
<dbReference type="EMBL" id="CP001848">
    <property type="protein sequence ID" value="ADB15918.1"/>
    <property type="molecule type" value="Genomic_DNA"/>
</dbReference>
<feature type="transmembrane region" description="Helical" evidence="1">
    <location>
        <begin position="96"/>
        <end position="113"/>
    </location>
</feature>
<feature type="domain" description="Heparan-alpha-glucosaminide N-acetyltransferase catalytic" evidence="2">
    <location>
        <begin position="2"/>
        <end position="201"/>
    </location>
</feature>
<dbReference type="HOGENOM" id="CLU_731267_0_0_0"/>